<dbReference type="Proteomes" id="UP000177947">
    <property type="component" value="Unassembled WGS sequence"/>
</dbReference>
<dbReference type="AlphaFoldDB" id="A0A1F5C8S4"/>
<sequence length="122" mass="13811">MIAKFGKCPLCDNEIVITLSMRDVSLRGRNVTCSRCKQFIWVPIEGAMVCAIKKTLGREINLVGDIESIRDVKCPVCDYEFVIKFNDKELDDGGKNVFCPKTKCRISLWVPVFGNLEGYNKD</sequence>
<name>A0A1F5C8S4_9BACT</name>
<reference evidence="1 2" key="1">
    <citation type="journal article" date="2016" name="Nat. Commun.">
        <title>Thousands of microbial genomes shed light on interconnected biogeochemical processes in an aquifer system.</title>
        <authorList>
            <person name="Anantharaman K."/>
            <person name="Brown C.T."/>
            <person name="Hug L.A."/>
            <person name="Sharon I."/>
            <person name="Castelle C.J."/>
            <person name="Probst A.J."/>
            <person name="Thomas B.C."/>
            <person name="Singh A."/>
            <person name="Wilkins M.J."/>
            <person name="Karaoz U."/>
            <person name="Brodie E.L."/>
            <person name="Williams K.H."/>
            <person name="Hubbard S.S."/>
            <person name="Banfield J.F."/>
        </authorList>
    </citation>
    <scope>NUCLEOTIDE SEQUENCE [LARGE SCALE GENOMIC DNA]</scope>
</reference>
<protein>
    <submittedName>
        <fullName evidence="1">Uncharacterized protein</fullName>
    </submittedName>
</protein>
<dbReference type="EMBL" id="MEYQ01000011">
    <property type="protein sequence ID" value="OGD39267.1"/>
    <property type="molecule type" value="Genomic_DNA"/>
</dbReference>
<accession>A0A1F5C8S4</accession>
<organism evidence="1 2">
    <name type="scientific">Candidatus Azambacteria bacterium RIFCSPLOWO2_01_FULL_37_9</name>
    <dbReference type="NCBI Taxonomy" id="1797297"/>
    <lineage>
        <taxon>Bacteria</taxon>
        <taxon>Candidatus Azamiibacteriota</taxon>
    </lineage>
</organism>
<comment type="caution">
    <text evidence="1">The sequence shown here is derived from an EMBL/GenBank/DDBJ whole genome shotgun (WGS) entry which is preliminary data.</text>
</comment>
<proteinExistence type="predicted"/>
<gene>
    <name evidence="1" type="ORF">A2907_00050</name>
</gene>
<evidence type="ECO:0000313" key="2">
    <source>
        <dbReference type="Proteomes" id="UP000177947"/>
    </source>
</evidence>
<evidence type="ECO:0000313" key="1">
    <source>
        <dbReference type="EMBL" id="OGD39267.1"/>
    </source>
</evidence>